<reference evidence="1" key="1">
    <citation type="submission" date="2018-06" db="EMBL/GenBank/DDBJ databases">
        <authorList>
            <person name="Zhirakovskaya E."/>
        </authorList>
    </citation>
    <scope>NUCLEOTIDE SEQUENCE</scope>
</reference>
<accession>A0A3B0VDM5</accession>
<dbReference type="InterPro" id="IPR025528">
    <property type="entry name" value="BrnA_antitoxin"/>
</dbReference>
<proteinExistence type="predicted"/>
<name>A0A3B0VDM5_9ZZZZ</name>
<sequence>MNESHTSNKSLTDWKRLDAMEDKDIDLSDTPEITPEMFAKAVVSRGLKAPQKKQQLTIRVDNDVLVWFRAQGRGYQTKINALLRAYMEAHQA</sequence>
<dbReference type="Pfam" id="PF14384">
    <property type="entry name" value="BrnA_antitoxin"/>
    <property type="match status" value="1"/>
</dbReference>
<gene>
    <name evidence="1" type="ORF">MNBD_CHLOROFLEXI01-2646</name>
</gene>
<organism evidence="1">
    <name type="scientific">hydrothermal vent metagenome</name>
    <dbReference type="NCBI Taxonomy" id="652676"/>
    <lineage>
        <taxon>unclassified sequences</taxon>
        <taxon>metagenomes</taxon>
        <taxon>ecological metagenomes</taxon>
    </lineage>
</organism>
<evidence type="ECO:0008006" key="2">
    <source>
        <dbReference type="Google" id="ProtNLM"/>
    </source>
</evidence>
<dbReference type="EMBL" id="UOEU01000822">
    <property type="protein sequence ID" value="VAW41011.1"/>
    <property type="molecule type" value="Genomic_DNA"/>
</dbReference>
<protein>
    <recommendedName>
        <fullName evidence="2">BrnA antitoxin of type II toxin-antitoxin system</fullName>
    </recommendedName>
</protein>
<dbReference type="AlphaFoldDB" id="A0A3B0VDM5"/>
<evidence type="ECO:0000313" key="1">
    <source>
        <dbReference type="EMBL" id="VAW41011.1"/>
    </source>
</evidence>